<dbReference type="AlphaFoldDB" id="A8MEY2"/>
<evidence type="ECO:0000313" key="1">
    <source>
        <dbReference type="EMBL" id="ABW18461.1"/>
    </source>
</evidence>
<dbReference type="HOGENOM" id="CLU_055126_0_0_9"/>
<name>A8MEY2_ALKOO</name>
<dbReference type="EMBL" id="CP000853">
    <property type="protein sequence ID" value="ABW18461.1"/>
    <property type="molecule type" value="Genomic_DNA"/>
</dbReference>
<dbReference type="GO" id="GO:0008374">
    <property type="term" value="F:O-acyltransferase activity"/>
    <property type="evidence" value="ECO:0007669"/>
    <property type="project" value="InterPro"/>
</dbReference>
<dbReference type="eggNOG" id="COG1075">
    <property type="taxonomic scope" value="Bacteria"/>
</dbReference>
<keyword evidence="2" id="KW-1185">Reference proteome</keyword>
<dbReference type="ESTHER" id="alkoo-a8mey2">
    <property type="family name" value="Bacterial_EstLip_FamXIV"/>
</dbReference>
<evidence type="ECO:0000313" key="2">
    <source>
        <dbReference type="Proteomes" id="UP000000269"/>
    </source>
</evidence>
<dbReference type="Gene3D" id="3.40.50.1820">
    <property type="entry name" value="alpha/beta hydrolase"/>
    <property type="match status" value="1"/>
</dbReference>
<dbReference type="PANTHER" id="PTHR37946:SF1">
    <property type="entry name" value="SLL1969 PROTEIN"/>
    <property type="match status" value="1"/>
</dbReference>
<accession>A8MEY2</accession>
<dbReference type="GO" id="GO:0006629">
    <property type="term" value="P:lipid metabolic process"/>
    <property type="evidence" value="ECO:0007669"/>
    <property type="project" value="InterPro"/>
</dbReference>
<dbReference type="Pfam" id="PF02450">
    <property type="entry name" value="LCAT"/>
    <property type="match status" value="1"/>
</dbReference>
<dbReference type="RefSeq" id="WP_012158773.1">
    <property type="nucleotide sequence ID" value="NC_009922.1"/>
</dbReference>
<dbReference type="Proteomes" id="UP000000269">
    <property type="component" value="Chromosome"/>
</dbReference>
<dbReference type="KEGG" id="aoe:Clos_0914"/>
<reference evidence="2" key="1">
    <citation type="submission" date="2007-10" db="EMBL/GenBank/DDBJ databases">
        <title>Complete genome of Alkaliphilus oremlandii OhILAs.</title>
        <authorList>
            <person name="Copeland A."/>
            <person name="Lucas S."/>
            <person name="Lapidus A."/>
            <person name="Barry K."/>
            <person name="Detter J.C."/>
            <person name="Glavina del Rio T."/>
            <person name="Hammon N."/>
            <person name="Israni S."/>
            <person name="Dalin E."/>
            <person name="Tice H."/>
            <person name="Pitluck S."/>
            <person name="Chain P."/>
            <person name="Malfatti S."/>
            <person name="Shin M."/>
            <person name="Vergez L."/>
            <person name="Schmutz J."/>
            <person name="Larimer F."/>
            <person name="Land M."/>
            <person name="Hauser L."/>
            <person name="Kyrpides N."/>
            <person name="Mikhailova N."/>
            <person name="Stolz J.F."/>
            <person name="Dawson A."/>
            <person name="Fisher E."/>
            <person name="Crable B."/>
            <person name="Perera E."/>
            <person name="Lisak J."/>
            <person name="Ranganathan M."/>
            <person name="Basu P."/>
            <person name="Richardson P."/>
        </authorList>
    </citation>
    <scope>NUCLEOTIDE SEQUENCE [LARGE SCALE GENOMIC DNA]</scope>
    <source>
        <strain evidence="2">OhILAs</strain>
    </source>
</reference>
<protein>
    <recommendedName>
        <fullName evidence="3">Lecithin:cholesterol acyltransferase</fullName>
    </recommendedName>
</protein>
<dbReference type="STRING" id="350688.Clos_0914"/>
<dbReference type="SUPFAM" id="SSF53474">
    <property type="entry name" value="alpha/beta-Hydrolases"/>
    <property type="match status" value="1"/>
</dbReference>
<organism evidence="1 2">
    <name type="scientific">Alkaliphilus oremlandii (strain OhILAs)</name>
    <name type="common">Clostridium oremlandii (strain OhILAs)</name>
    <dbReference type="NCBI Taxonomy" id="350688"/>
    <lineage>
        <taxon>Bacteria</taxon>
        <taxon>Bacillati</taxon>
        <taxon>Bacillota</taxon>
        <taxon>Clostridia</taxon>
        <taxon>Peptostreptococcales</taxon>
        <taxon>Natronincolaceae</taxon>
        <taxon>Alkaliphilus</taxon>
    </lineage>
</organism>
<evidence type="ECO:0008006" key="3">
    <source>
        <dbReference type="Google" id="ProtNLM"/>
    </source>
</evidence>
<dbReference type="InterPro" id="IPR029058">
    <property type="entry name" value="AB_hydrolase_fold"/>
</dbReference>
<dbReference type="OrthoDB" id="9765872at2"/>
<sequence length="432" mass="49596">MSTTELNPIIFIPGLMGSIGGEILGTQVEWSFGVAGWFYRPFINELEKMGYEVNGNLWICYYDWRKGCEEIVDQFLMPILTEVKKKYPTQKVDLLCHSMGGVVGRTYIQGEGYLGNVRNFMCFGTPNRGNIEAYYLWSTGKIMKDKREKNLMDIIRSGYIWILTKILEIPLGADHIEELHHNFRGLGDLIPSQDYGDILCYKEDGETRFIPRKYTVYENPLLDRLNKEIISLKNGTENIYCFVGDGHSTWSALVLDKEVLLKDRKGCIKSTLRTKKGDGTVTVHSAKLEDAKLYVIEGSHTGILLKSIEYLEKIYNLNRSKGKKDSEIIEECPFGIILQRDMKVELKNEEAIIGKFENGRFTTEYDYIAQQFGKNYIWIMMRNLPKGKYSLAVEHPYGDGSHIFVCSPFMEKELSIHGGNVQCMNKFSFENL</sequence>
<proteinExistence type="predicted"/>
<dbReference type="PANTHER" id="PTHR37946">
    <property type="entry name" value="SLL1969 PROTEIN"/>
    <property type="match status" value="1"/>
</dbReference>
<dbReference type="InterPro" id="IPR003386">
    <property type="entry name" value="LACT/PDAT_acylTrfase"/>
</dbReference>
<gene>
    <name evidence="1" type="ordered locus">Clos_0914</name>
</gene>